<keyword evidence="1" id="KW-1133">Transmembrane helix</keyword>
<reference evidence="2 3" key="1">
    <citation type="submission" date="2024-07" db="EMBL/GenBank/DDBJ databases">
        <title>Section-level genome sequencing and comparative genomics of Aspergillus sections Usti and Cavernicolus.</title>
        <authorList>
            <consortium name="Lawrence Berkeley National Laboratory"/>
            <person name="Nybo J.L."/>
            <person name="Vesth T.C."/>
            <person name="Theobald S."/>
            <person name="Frisvad J.C."/>
            <person name="Larsen T.O."/>
            <person name="Kjaerboelling I."/>
            <person name="Rothschild-Mancinelli K."/>
            <person name="Lyhne E.K."/>
            <person name="Kogle M.E."/>
            <person name="Barry K."/>
            <person name="Clum A."/>
            <person name="Na H."/>
            <person name="Ledsgaard L."/>
            <person name="Lin J."/>
            <person name="Lipzen A."/>
            <person name="Kuo A."/>
            <person name="Riley R."/>
            <person name="Mondo S."/>
            <person name="LaButti K."/>
            <person name="Haridas S."/>
            <person name="Pangalinan J."/>
            <person name="Salamov A.A."/>
            <person name="Simmons B.A."/>
            <person name="Magnuson J.K."/>
            <person name="Chen J."/>
            <person name="Drula E."/>
            <person name="Henrissat B."/>
            <person name="Wiebenga A."/>
            <person name="Lubbers R.J."/>
            <person name="Gomes A.C."/>
            <person name="Macurrencykelacurrency M.R."/>
            <person name="Stajich J."/>
            <person name="Grigoriev I.V."/>
            <person name="Mortensen U.H."/>
            <person name="De vries R.P."/>
            <person name="Baker S.E."/>
            <person name="Andersen M.R."/>
        </authorList>
    </citation>
    <scope>NUCLEOTIDE SEQUENCE [LARGE SCALE GENOMIC DNA]</scope>
    <source>
        <strain evidence="2 3">CBS 756.74</strain>
    </source>
</reference>
<gene>
    <name evidence="2" type="ORF">BJX68DRAFT_226489</name>
</gene>
<sequence>MRCGVLWMFVRSVCWFLFLRIWLSMSIIPDHLCIRRVERDGLNESATVAIPIVVAYATVARWPTVEIRRSARDRHVRPPLTLQARGFDENAKLAQAIEAVAKRRA</sequence>
<evidence type="ECO:0000256" key="1">
    <source>
        <dbReference type="SAM" id="Phobius"/>
    </source>
</evidence>
<comment type="caution">
    <text evidence="2">The sequence shown here is derived from an EMBL/GenBank/DDBJ whole genome shotgun (WGS) entry which is preliminary data.</text>
</comment>
<evidence type="ECO:0000313" key="2">
    <source>
        <dbReference type="EMBL" id="KAL2859558.1"/>
    </source>
</evidence>
<keyword evidence="1" id="KW-0812">Transmembrane</keyword>
<name>A0ABR4L7X3_9EURO</name>
<accession>A0ABR4L7X3</accession>
<keyword evidence="3" id="KW-1185">Reference proteome</keyword>
<organism evidence="2 3">
    <name type="scientific">Aspergillus pseudodeflectus</name>
    <dbReference type="NCBI Taxonomy" id="176178"/>
    <lineage>
        <taxon>Eukaryota</taxon>
        <taxon>Fungi</taxon>
        <taxon>Dikarya</taxon>
        <taxon>Ascomycota</taxon>
        <taxon>Pezizomycotina</taxon>
        <taxon>Eurotiomycetes</taxon>
        <taxon>Eurotiomycetidae</taxon>
        <taxon>Eurotiales</taxon>
        <taxon>Aspergillaceae</taxon>
        <taxon>Aspergillus</taxon>
        <taxon>Aspergillus subgen. Nidulantes</taxon>
    </lineage>
</organism>
<dbReference type="GeneID" id="98153678"/>
<dbReference type="RefSeq" id="XP_070904492.1">
    <property type="nucleotide sequence ID" value="XM_071038514.1"/>
</dbReference>
<dbReference type="Proteomes" id="UP001610444">
    <property type="component" value="Unassembled WGS sequence"/>
</dbReference>
<evidence type="ECO:0008006" key="4">
    <source>
        <dbReference type="Google" id="ProtNLM"/>
    </source>
</evidence>
<keyword evidence="1" id="KW-0472">Membrane</keyword>
<feature type="transmembrane region" description="Helical" evidence="1">
    <location>
        <begin position="6"/>
        <end position="28"/>
    </location>
</feature>
<evidence type="ECO:0000313" key="3">
    <source>
        <dbReference type="Proteomes" id="UP001610444"/>
    </source>
</evidence>
<dbReference type="EMBL" id="JBFXLR010000003">
    <property type="protein sequence ID" value="KAL2859558.1"/>
    <property type="molecule type" value="Genomic_DNA"/>
</dbReference>
<proteinExistence type="predicted"/>
<protein>
    <recommendedName>
        <fullName evidence="4">Secreted protein</fullName>
    </recommendedName>
</protein>